<feature type="transmembrane region" description="Helical" evidence="9">
    <location>
        <begin position="7"/>
        <end position="27"/>
    </location>
</feature>
<dbReference type="GeneID" id="90542201"/>
<keyword evidence="6" id="KW-0029">Amino-acid transport</keyword>
<dbReference type="GO" id="GO:0005774">
    <property type="term" value="C:vacuolar membrane"/>
    <property type="evidence" value="ECO:0007669"/>
    <property type="project" value="UniProtKB-SubCell"/>
</dbReference>
<evidence type="ECO:0000259" key="10">
    <source>
        <dbReference type="Pfam" id="PF01490"/>
    </source>
</evidence>
<dbReference type="GO" id="GO:0005302">
    <property type="term" value="F:L-tyrosine transmembrane transporter activity"/>
    <property type="evidence" value="ECO:0007669"/>
    <property type="project" value="TreeGrafter"/>
</dbReference>
<evidence type="ECO:0000256" key="9">
    <source>
        <dbReference type="SAM" id="Phobius"/>
    </source>
</evidence>
<feature type="transmembrane region" description="Helical" evidence="9">
    <location>
        <begin position="33"/>
        <end position="55"/>
    </location>
</feature>
<feature type="transmembrane region" description="Helical" evidence="9">
    <location>
        <begin position="142"/>
        <end position="162"/>
    </location>
</feature>
<comment type="subcellular location">
    <subcellularLocation>
        <location evidence="1">Vacuole membrane</location>
        <topology evidence="1">Multi-pass membrane protein</topology>
    </subcellularLocation>
</comment>
<comment type="similarity">
    <text evidence="2">Belongs to the amino acid/polyamine transporter 2 family.</text>
</comment>
<reference evidence="11" key="1">
    <citation type="journal article" date="2024" name="BMC Genomics">
        <title>Functional annotation of a divergent genome using sequence and structure-based similarity.</title>
        <authorList>
            <person name="Svedberg D."/>
            <person name="Winiger R.R."/>
            <person name="Berg A."/>
            <person name="Sharma H."/>
            <person name="Tellgren-Roth C."/>
            <person name="Debrunner-Vossbrinck B.A."/>
            <person name="Vossbrinck C.R."/>
            <person name="Barandun J."/>
        </authorList>
    </citation>
    <scope>NUCLEOTIDE SEQUENCE</scope>
    <source>
        <strain evidence="11">Illinois isolate</strain>
    </source>
</reference>
<dbReference type="KEGG" id="vnx:VNE69_08125"/>
<evidence type="ECO:0000313" key="11">
    <source>
        <dbReference type="EMBL" id="WUR04370.1"/>
    </source>
</evidence>
<evidence type="ECO:0000256" key="6">
    <source>
        <dbReference type="ARBA" id="ARBA00022970"/>
    </source>
</evidence>
<accession>A0AAX4JED1</accession>
<proteinExistence type="inferred from homology"/>
<dbReference type="Proteomes" id="UP001334084">
    <property type="component" value="Chromosome 8"/>
</dbReference>
<keyword evidence="12" id="KW-1185">Reference proteome</keyword>
<gene>
    <name evidence="11" type="ORF">VNE69_08125</name>
</gene>
<feature type="transmembrane region" description="Helical" evidence="9">
    <location>
        <begin position="112"/>
        <end position="135"/>
    </location>
</feature>
<dbReference type="EMBL" id="CP142733">
    <property type="protein sequence ID" value="WUR04370.1"/>
    <property type="molecule type" value="Genomic_DNA"/>
</dbReference>
<feature type="transmembrane region" description="Helical" evidence="9">
    <location>
        <begin position="362"/>
        <end position="385"/>
    </location>
</feature>
<keyword evidence="7 9" id="KW-1133">Transmembrane helix</keyword>
<dbReference type="RefSeq" id="XP_065330515.1">
    <property type="nucleotide sequence ID" value="XM_065474443.1"/>
</dbReference>
<dbReference type="GO" id="GO:0015194">
    <property type="term" value="F:L-serine transmembrane transporter activity"/>
    <property type="evidence" value="ECO:0007669"/>
    <property type="project" value="TreeGrafter"/>
</dbReference>
<keyword evidence="5 9" id="KW-0812">Transmembrane</keyword>
<dbReference type="Pfam" id="PF01490">
    <property type="entry name" value="Aa_trans"/>
    <property type="match status" value="1"/>
</dbReference>
<dbReference type="InterPro" id="IPR013057">
    <property type="entry name" value="AA_transpt_TM"/>
</dbReference>
<feature type="transmembrane region" description="Helical" evidence="9">
    <location>
        <begin position="220"/>
        <end position="239"/>
    </location>
</feature>
<evidence type="ECO:0000256" key="7">
    <source>
        <dbReference type="ARBA" id="ARBA00022989"/>
    </source>
</evidence>
<dbReference type="GO" id="GO:0005290">
    <property type="term" value="F:L-histidine transmembrane transporter activity"/>
    <property type="evidence" value="ECO:0007669"/>
    <property type="project" value="TreeGrafter"/>
</dbReference>
<dbReference type="GO" id="GO:0015189">
    <property type="term" value="F:L-lysine transmembrane transporter activity"/>
    <property type="evidence" value="ECO:0007669"/>
    <property type="project" value="TreeGrafter"/>
</dbReference>
<dbReference type="PANTHER" id="PTHR22950:SF678">
    <property type="entry name" value="VACUOLAR AMINO ACID TRANSPORTER 5-RELATED"/>
    <property type="match status" value="1"/>
</dbReference>
<evidence type="ECO:0000256" key="4">
    <source>
        <dbReference type="ARBA" id="ARBA00022554"/>
    </source>
</evidence>
<evidence type="ECO:0000256" key="5">
    <source>
        <dbReference type="ARBA" id="ARBA00022692"/>
    </source>
</evidence>
<evidence type="ECO:0000256" key="8">
    <source>
        <dbReference type="ARBA" id="ARBA00023136"/>
    </source>
</evidence>
<dbReference type="PANTHER" id="PTHR22950">
    <property type="entry name" value="AMINO ACID TRANSPORTER"/>
    <property type="match status" value="1"/>
</dbReference>
<sequence>MGSTFKSCYITLLKTSIGSGALSFPYLFSTYGIISTFFLTIISGGFAVVGLILYVKCAKEIGRDATLSELAQVSMPYTRILVDFSVFLKCFGVSLSYLIISKQLIPPIINTLFQYNINPSVVLIIFLVLVGPFCYYKKIDKLKYTSLCGVICILFVLLGTFYRYKHTIVPDNIKIYYSTPFSRTYLGGFGKFVFSFTCHQNIFSIHSEISNNSFNNMKKLIFAVSLTALSLYLSFGYYNYLLYGQFVKDNIIMNFPNDILATIVRSLYVIVMGVSYPLQVTPCRIYLIKMLNLDFKKDSEDLIIVFVTSLVILLTYLLAISGMNLGIVYSIIGATASTFMCLIFPALFYFNMDIERSVVVDVLGYLSFLFGVFVFSTTIYSVVYFKNK</sequence>
<feature type="transmembrane region" description="Helical" evidence="9">
    <location>
        <begin position="327"/>
        <end position="350"/>
    </location>
</feature>
<name>A0AAX4JED1_9MICR</name>
<dbReference type="GO" id="GO:0005313">
    <property type="term" value="F:L-glutamate transmembrane transporter activity"/>
    <property type="evidence" value="ECO:0007669"/>
    <property type="project" value="TreeGrafter"/>
</dbReference>
<keyword evidence="3" id="KW-0813">Transport</keyword>
<protein>
    <submittedName>
        <fullName evidence="11">Amino acid transporter</fullName>
    </submittedName>
</protein>
<dbReference type="GO" id="GO:0061459">
    <property type="term" value="F:L-arginine transmembrane transporter activity"/>
    <property type="evidence" value="ECO:0007669"/>
    <property type="project" value="TreeGrafter"/>
</dbReference>
<dbReference type="AlphaFoldDB" id="A0AAX4JED1"/>
<feature type="transmembrane region" description="Helical" evidence="9">
    <location>
        <begin position="259"/>
        <end position="281"/>
    </location>
</feature>
<evidence type="ECO:0000256" key="2">
    <source>
        <dbReference type="ARBA" id="ARBA00008066"/>
    </source>
</evidence>
<keyword evidence="4" id="KW-0926">Vacuole</keyword>
<feature type="domain" description="Amino acid transporter transmembrane" evidence="10">
    <location>
        <begin position="2"/>
        <end position="376"/>
    </location>
</feature>
<evidence type="ECO:0000256" key="1">
    <source>
        <dbReference type="ARBA" id="ARBA00004128"/>
    </source>
</evidence>
<organism evidence="11 12">
    <name type="scientific">Vairimorpha necatrix</name>
    <dbReference type="NCBI Taxonomy" id="6039"/>
    <lineage>
        <taxon>Eukaryota</taxon>
        <taxon>Fungi</taxon>
        <taxon>Fungi incertae sedis</taxon>
        <taxon>Microsporidia</taxon>
        <taxon>Nosematidae</taxon>
        <taxon>Vairimorpha</taxon>
    </lineage>
</organism>
<evidence type="ECO:0000256" key="3">
    <source>
        <dbReference type="ARBA" id="ARBA00022448"/>
    </source>
</evidence>
<evidence type="ECO:0000313" key="12">
    <source>
        <dbReference type="Proteomes" id="UP001334084"/>
    </source>
</evidence>
<feature type="transmembrane region" description="Helical" evidence="9">
    <location>
        <begin position="302"/>
        <end position="321"/>
    </location>
</feature>
<feature type="transmembrane region" description="Helical" evidence="9">
    <location>
        <begin position="80"/>
        <end position="100"/>
    </location>
</feature>
<keyword evidence="8 9" id="KW-0472">Membrane</keyword>